<evidence type="ECO:0000313" key="6">
    <source>
        <dbReference type="EMBL" id="KAL2913295.1"/>
    </source>
</evidence>
<evidence type="ECO:0000256" key="1">
    <source>
        <dbReference type="ARBA" id="ARBA00022658"/>
    </source>
</evidence>
<feature type="compositionally biased region" description="Low complexity" evidence="3">
    <location>
        <begin position="1"/>
        <end position="24"/>
    </location>
</feature>
<organism evidence="6 7">
    <name type="scientific">Polyrhizophydium stewartii</name>
    <dbReference type="NCBI Taxonomy" id="2732419"/>
    <lineage>
        <taxon>Eukaryota</taxon>
        <taxon>Fungi</taxon>
        <taxon>Fungi incertae sedis</taxon>
        <taxon>Chytridiomycota</taxon>
        <taxon>Chytridiomycota incertae sedis</taxon>
        <taxon>Chytridiomycetes</taxon>
        <taxon>Rhizophydiales</taxon>
        <taxon>Rhizophydiales incertae sedis</taxon>
        <taxon>Polyrhizophydium</taxon>
    </lineage>
</organism>
<feature type="region of interest" description="Disordered" evidence="3">
    <location>
        <begin position="372"/>
        <end position="401"/>
    </location>
</feature>
<dbReference type="Proteomes" id="UP001527925">
    <property type="component" value="Unassembled WGS sequence"/>
</dbReference>
<feature type="domain" description="N-terminal Ras-GEF" evidence="5">
    <location>
        <begin position="786"/>
        <end position="914"/>
    </location>
</feature>
<dbReference type="SUPFAM" id="SSF48366">
    <property type="entry name" value="Ras GEF"/>
    <property type="match status" value="1"/>
</dbReference>
<dbReference type="PROSITE" id="PS50009">
    <property type="entry name" value="RASGEF_CAT"/>
    <property type="match status" value="1"/>
</dbReference>
<feature type="compositionally biased region" description="Basic and acidic residues" evidence="3">
    <location>
        <begin position="517"/>
        <end position="529"/>
    </location>
</feature>
<dbReference type="PROSITE" id="PS50212">
    <property type="entry name" value="RASGEF_NTER"/>
    <property type="match status" value="1"/>
</dbReference>
<dbReference type="Gene3D" id="1.10.840.10">
    <property type="entry name" value="Ras guanine-nucleotide exchange factors catalytic domain"/>
    <property type="match status" value="1"/>
</dbReference>
<gene>
    <name evidence="6" type="ORF">HK105_207173</name>
</gene>
<evidence type="ECO:0000256" key="3">
    <source>
        <dbReference type="SAM" id="MobiDB-lite"/>
    </source>
</evidence>
<feature type="region of interest" description="Disordered" evidence="3">
    <location>
        <begin position="597"/>
        <end position="627"/>
    </location>
</feature>
<evidence type="ECO:0008006" key="8">
    <source>
        <dbReference type="Google" id="ProtNLM"/>
    </source>
</evidence>
<dbReference type="InterPro" id="IPR023578">
    <property type="entry name" value="Ras_GEF_dom_sf"/>
</dbReference>
<dbReference type="SMART" id="SM00147">
    <property type="entry name" value="RasGEF"/>
    <property type="match status" value="1"/>
</dbReference>
<dbReference type="EMBL" id="JADGIZ020000048">
    <property type="protein sequence ID" value="KAL2913295.1"/>
    <property type="molecule type" value="Genomic_DNA"/>
</dbReference>
<evidence type="ECO:0000256" key="2">
    <source>
        <dbReference type="PROSITE-ProRule" id="PRU00168"/>
    </source>
</evidence>
<dbReference type="InterPro" id="IPR036964">
    <property type="entry name" value="RASGEF_cat_dom_sf"/>
</dbReference>
<evidence type="ECO:0000259" key="4">
    <source>
        <dbReference type="PROSITE" id="PS50009"/>
    </source>
</evidence>
<name>A0ABR4N1A7_9FUNG</name>
<feature type="domain" description="Ras-GEF" evidence="4">
    <location>
        <begin position="962"/>
        <end position="1234"/>
    </location>
</feature>
<keyword evidence="1 2" id="KW-0344">Guanine-nucleotide releasing factor</keyword>
<evidence type="ECO:0000259" key="5">
    <source>
        <dbReference type="PROSITE" id="PS50212"/>
    </source>
</evidence>
<dbReference type="InterPro" id="IPR008937">
    <property type="entry name" value="Ras-like_GEF"/>
</dbReference>
<feature type="region of interest" description="Disordered" evidence="3">
    <location>
        <begin position="247"/>
        <end position="285"/>
    </location>
</feature>
<dbReference type="Pfam" id="PF00617">
    <property type="entry name" value="RasGEF"/>
    <property type="match status" value="1"/>
</dbReference>
<dbReference type="PANTHER" id="PTHR23113:SF327">
    <property type="entry name" value="EXCHANGE PROTEIN DIRECTLY ACTIVATED BY CAMP, ISOFORM E"/>
    <property type="match status" value="1"/>
</dbReference>
<dbReference type="InterPro" id="IPR001895">
    <property type="entry name" value="RASGEF_cat_dom"/>
</dbReference>
<sequence>MLGGNRSSSSPAADVAAAEQARGGAAKRGGEPVLGAARGPQDLGQLGWLQGVDTDESADASSDARSDRSIESSESVLTTAAAVGVPPADAALALPRLPGPPHQPPHLARSPVQTPQIPQQVPQQVRHPPPPQQQPPPFRTQPLAGPRASVPAQGAAQAPWAEQVLGIEASLAGILVAARPLFVRPAQAPAGSTASAARTLQSLCGSLTLHFGSVAEAAARAGAARPAGFADALQQWTQLQQCVAELGGGGGGSTSSDRGSSGSSSGAYGGGGGAAARAHTAGGSGQMDSGLGEAAYDDFVAKAHMLMDTLVAALAPGAAGARDEVRRPPLARGFSSPSVRLAIQTDARAPQLVIPSPSDIVHGVDASVHSSPVSTIASRSDWPASATPDSGQTSEPRHPPLEMQRGMETLRPDTLHSDTALGSSLSAVSSSAHTNRWSRILDTVTGTQAVMVQPSVGTLQRQYSAHSLLVDMETPAPTIAAISPGTLPIPAADHDAGSRLAAAATRTEALTGLQEAAAEKVEPAREHGPSEVPLQTPDTTFVTRDSESRDAAGAPTGRTSIMDEIIVKIRVRSDAPTETPSPRSAMSNSAFASLGRHSLGAEKPDPVPERSDGWTPQPGTVSAGGGSTPLGSQAVIFDVGHVALKAAQQGASRELSSYPVRLDSIQLHTLNRPMAFIECCFVKRRPPLLRQPLSSSAPTARPIRLGTGSSAFASSHVTSEVADQPIKTFDSQGKQIGHMHHGQFQSSYVLPDLRAKQPHSCVIVHDNILHFIEAGQSVLVLEMVMTKFQVVAGTLSRLILRLADETIQGKLSSNFAFQKAVLADTLPATKIRSRFDVQPSDPSSERELAYHEKWKRSIQLKSLTVLARWAKLQLSDFIDDPELFDALNRFLDRVWQSGFKSEADRIRRCASVHASALARRRRAMPLEFLDLELMALSACVTGPAEPASLFPPRAASAMLEIDVRDLARYLAHTSRLAFESISAADYIAKLKRSRESASLAGGEMADDEEPDNAIDQLARRLDKIRSWVAIEVCSVRKNKVCRELNDFNTTLFVTSGLLAPAVQRLKSAWAMVSSQYRSTMEELETLLDPSGNMRAYRVAVAHSKAPFVPFLPVLMKDLTFAVEGNPDYVAQPRTVQVGHARTAGSLSDSSPIGASLSAAAGVRRPERGLLRARPAPPPEKLVNFDKFVLMYEILDEAMRGHGGAPFEIADEADEVLGSLPALLAASATAAAQEQAKRRPASWQALGRFPTVSRRAMLERIAVLVESSLAKAQHLDRVDREASMRHAWELSQSDASAGAGSAASSLRLSSSSAAAAASATPTSSLGSPSLAATVAATLALNTTLNAALSGPLT</sequence>
<feature type="compositionally biased region" description="Pro residues" evidence="3">
    <location>
        <begin position="127"/>
        <end position="139"/>
    </location>
</feature>
<dbReference type="Gene3D" id="1.20.870.10">
    <property type="entry name" value="Son of sevenless (SoS) protein Chain: S domain 1"/>
    <property type="match status" value="1"/>
</dbReference>
<feature type="compositionally biased region" description="Basic and acidic residues" evidence="3">
    <location>
        <begin position="599"/>
        <end position="612"/>
    </location>
</feature>
<protein>
    <recommendedName>
        <fullName evidence="8">Ras guanine nucleotide exchange factor</fullName>
    </recommendedName>
</protein>
<feature type="compositionally biased region" description="Basic and acidic residues" evidence="3">
    <location>
        <begin position="62"/>
        <end position="71"/>
    </location>
</feature>
<comment type="caution">
    <text evidence="6">The sequence shown here is derived from an EMBL/GenBank/DDBJ whole genome shotgun (WGS) entry which is preliminary data.</text>
</comment>
<keyword evidence="7" id="KW-1185">Reference proteome</keyword>
<proteinExistence type="predicted"/>
<feature type="compositionally biased region" description="Low complexity" evidence="3">
    <location>
        <begin position="254"/>
        <end position="266"/>
    </location>
</feature>
<accession>A0ABR4N1A7</accession>
<evidence type="ECO:0000313" key="7">
    <source>
        <dbReference type="Proteomes" id="UP001527925"/>
    </source>
</evidence>
<dbReference type="PANTHER" id="PTHR23113">
    <property type="entry name" value="GUANINE NUCLEOTIDE EXCHANGE FACTOR"/>
    <property type="match status" value="1"/>
</dbReference>
<feature type="compositionally biased region" description="Low complexity" evidence="3">
    <location>
        <begin position="72"/>
        <end position="96"/>
    </location>
</feature>
<dbReference type="InterPro" id="IPR000651">
    <property type="entry name" value="Ras-like_Gua-exchang_fac_N"/>
</dbReference>
<feature type="compositionally biased region" description="Low complexity" evidence="3">
    <location>
        <begin position="105"/>
        <end position="126"/>
    </location>
</feature>
<reference evidence="6 7" key="1">
    <citation type="submission" date="2023-09" db="EMBL/GenBank/DDBJ databases">
        <title>Pangenome analysis of Batrachochytrium dendrobatidis and related Chytrids.</title>
        <authorList>
            <person name="Yacoub M.N."/>
            <person name="Stajich J.E."/>
            <person name="James T.Y."/>
        </authorList>
    </citation>
    <scope>NUCLEOTIDE SEQUENCE [LARGE SCALE GENOMIC DNA]</scope>
    <source>
        <strain evidence="6 7">JEL0888</strain>
    </source>
</reference>
<feature type="region of interest" description="Disordered" evidence="3">
    <location>
        <begin position="515"/>
        <end position="559"/>
    </location>
</feature>
<feature type="region of interest" description="Disordered" evidence="3">
    <location>
        <begin position="1"/>
        <end position="155"/>
    </location>
</feature>